<dbReference type="Proteomes" id="UP001302367">
    <property type="component" value="Chromosome 1"/>
</dbReference>
<reference evidence="1 2" key="1">
    <citation type="submission" date="2023-09" db="EMBL/GenBank/DDBJ databases">
        <title>Complete-Gapless Cercospora beticola genome.</title>
        <authorList>
            <person name="Wyatt N.A."/>
            <person name="Spanner R.E."/>
            <person name="Bolton M.D."/>
        </authorList>
    </citation>
    <scope>NUCLEOTIDE SEQUENCE [LARGE SCALE GENOMIC DNA]</scope>
    <source>
        <strain evidence="1">Cb09-40</strain>
    </source>
</reference>
<sequence>MRWPVTNTNKPTQPAHQPNKMFATTEMFAEKKGKSGPYYTDCVLQGKKGPYYTDCVLQGKKGPYYTDCTLM</sequence>
<protein>
    <submittedName>
        <fullName evidence="1">Uncharacterized protein</fullName>
    </submittedName>
</protein>
<evidence type="ECO:0000313" key="2">
    <source>
        <dbReference type="Proteomes" id="UP001302367"/>
    </source>
</evidence>
<dbReference type="EMBL" id="CP134184">
    <property type="protein sequence ID" value="WPA95784.1"/>
    <property type="molecule type" value="Genomic_DNA"/>
</dbReference>
<dbReference type="GeneID" id="90643692"/>
<name>A0ABZ0N8C5_CERBT</name>
<organism evidence="1 2">
    <name type="scientific">Cercospora beticola</name>
    <name type="common">Sugarbeet leaf spot fungus</name>
    <dbReference type="NCBI Taxonomy" id="122368"/>
    <lineage>
        <taxon>Eukaryota</taxon>
        <taxon>Fungi</taxon>
        <taxon>Dikarya</taxon>
        <taxon>Ascomycota</taxon>
        <taxon>Pezizomycotina</taxon>
        <taxon>Dothideomycetes</taxon>
        <taxon>Dothideomycetidae</taxon>
        <taxon>Mycosphaerellales</taxon>
        <taxon>Mycosphaerellaceae</taxon>
        <taxon>Cercospora</taxon>
    </lineage>
</organism>
<evidence type="ECO:0000313" key="1">
    <source>
        <dbReference type="EMBL" id="WPA95784.1"/>
    </source>
</evidence>
<gene>
    <name evidence="1" type="ORF">RHO25_000387</name>
</gene>
<dbReference type="RefSeq" id="XP_065458086.1">
    <property type="nucleotide sequence ID" value="XM_065602014.1"/>
</dbReference>
<proteinExistence type="predicted"/>
<keyword evidence="2" id="KW-1185">Reference proteome</keyword>
<accession>A0ABZ0N8C5</accession>